<name>A0A1G2QG96_9BACT</name>
<dbReference type="STRING" id="1802439.A2589_01485"/>
<evidence type="ECO:0000313" key="1">
    <source>
        <dbReference type="EMBL" id="OHA59517.1"/>
    </source>
</evidence>
<dbReference type="Pfam" id="PF13376">
    <property type="entry name" value="OmdA"/>
    <property type="match status" value="1"/>
</dbReference>
<accession>A0A1G2QG96</accession>
<evidence type="ECO:0000313" key="2">
    <source>
        <dbReference type="Proteomes" id="UP000177838"/>
    </source>
</evidence>
<proteinExistence type="predicted"/>
<protein>
    <recommendedName>
        <fullName evidence="3">Bacteriocin-protection protein, YdeI/OmpD-associated family</fullName>
    </recommendedName>
</protein>
<sequence>MTKKSIAGGTAHPLPADLRTALTSASKALITWEDITPLARNEWICWIISVKTPTTRKHHLDRAVEELAEGKRRPCCWMGCTHRKDKPINPSQKFILSRQSKKKI</sequence>
<reference evidence="1 2" key="1">
    <citation type="journal article" date="2016" name="Nat. Commun.">
        <title>Thousands of microbial genomes shed light on interconnected biogeochemical processes in an aquifer system.</title>
        <authorList>
            <person name="Anantharaman K."/>
            <person name="Brown C.T."/>
            <person name="Hug L.A."/>
            <person name="Sharon I."/>
            <person name="Castelle C.J."/>
            <person name="Probst A.J."/>
            <person name="Thomas B.C."/>
            <person name="Singh A."/>
            <person name="Wilkins M.J."/>
            <person name="Karaoz U."/>
            <person name="Brodie E.L."/>
            <person name="Williams K.H."/>
            <person name="Hubbard S.S."/>
            <person name="Banfield J.F."/>
        </authorList>
    </citation>
    <scope>NUCLEOTIDE SEQUENCE [LARGE SCALE GENOMIC DNA]</scope>
</reference>
<evidence type="ECO:0008006" key="3">
    <source>
        <dbReference type="Google" id="ProtNLM"/>
    </source>
</evidence>
<dbReference type="Proteomes" id="UP000177838">
    <property type="component" value="Unassembled WGS sequence"/>
</dbReference>
<comment type="caution">
    <text evidence="1">The sequence shown here is derived from an EMBL/GenBank/DDBJ whole genome shotgun (WGS) entry which is preliminary data.</text>
</comment>
<organism evidence="1 2">
    <name type="scientific">Candidatus Vogelbacteria bacterium RIFOXYD1_FULL_46_19</name>
    <dbReference type="NCBI Taxonomy" id="1802439"/>
    <lineage>
        <taxon>Bacteria</taxon>
        <taxon>Candidatus Vogeliibacteriota</taxon>
    </lineage>
</organism>
<gene>
    <name evidence="1" type="ORF">A2589_01485</name>
</gene>
<dbReference type="AlphaFoldDB" id="A0A1G2QG96"/>
<dbReference type="EMBL" id="MHTK01000006">
    <property type="protein sequence ID" value="OHA59517.1"/>
    <property type="molecule type" value="Genomic_DNA"/>
</dbReference>